<feature type="region of interest" description="Disordered" evidence="3">
    <location>
        <begin position="140"/>
        <end position="164"/>
    </location>
</feature>
<protein>
    <submittedName>
        <fullName evidence="4">Uncharacterized protein</fullName>
    </submittedName>
</protein>
<feature type="region of interest" description="Disordered" evidence="3">
    <location>
        <begin position="86"/>
        <end position="111"/>
    </location>
</feature>
<dbReference type="Pfam" id="PF00379">
    <property type="entry name" value="Chitin_bind_4"/>
    <property type="match status" value="1"/>
</dbReference>
<dbReference type="InterPro" id="IPR000618">
    <property type="entry name" value="Insect_cuticle"/>
</dbReference>
<sequence length="286" mass="31235">MTGKPRFESRSSVGLLNVVFSKMVIQSPSMQMQILLIAVTWVSVTQGDSVRRKSASRLAPTSERVGPPSGAQFFPIPVIPLPEGVLHKLKPGKRPRPTGPPPPPPLKPEDIHTFPQVVETTTSTMLPLPALPITTLSSIRPQRPTTTTTTAAATTTTSTVRPSISSIPTPSPIIEHLATVTPIKSPSTIQFEIKDPSFLRALFNQSDDGSYYFDFEAVNSVAQREEGFLKEVEGLENPVVTKRGYYAFRSPEGLYFHVDYVADENGFRASSDLLPESPKISSTQGY</sequence>
<accession>A0A7R9JRC6</accession>
<name>A0A7R9JRC6_TIMGE</name>
<dbReference type="PROSITE" id="PS00233">
    <property type="entry name" value="CHIT_BIND_RR_1"/>
    <property type="match status" value="1"/>
</dbReference>
<gene>
    <name evidence="4" type="ORF">TGEB3V08_LOCUS1518</name>
</gene>
<organism evidence="4">
    <name type="scientific">Timema genevievae</name>
    <name type="common">Walking stick</name>
    <dbReference type="NCBI Taxonomy" id="629358"/>
    <lineage>
        <taxon>Eukaryota</taxon>
        <taxon>Metazoa</taxon>
        <taxon>Ecdysozoa</taxon>
        <taxon>Arthropoda</taxon>
        <taxon>Hexapoda</taxon>
        <taxon>Insecta</taxon>
        <taxon>Pterygota</taxon>
        <taxon>Neoptera</taxon>
        <taxon>Polyneoptera</taxon>
        <taxon>Phasmatodea</taxon>
        <taxon>Timematodea</taxon>
        <taxon>Timematoidea</taxon>
        <taxon>Timematidae</taxon>
        <taxon>Timema</taxon>
    </lineage>
</organism>
<proteinExistence type="predicted"/>
<feature type="compositionally biased region" description="Basic residues" evidence="3">
    <location>
        <begin position="87"/>
        <end position="96"/>
    </location>
</feature>
<evidence type="ECO:0000313" key="4">
    <source>
        <dbReference type="EMBL" id="CAD7587309.1"/>
    </source>
</evidence>
<dbReference type="AlphaFoldDB" id="A0A7R9JRC6"/>
<feature type="region of interest" description="Disordered" evidence="3">
    <location>
        <begin position="50"/>
        <end position="71"/>
    </location>
</feature>
<evidence type="ECO:0000256" key="3">
    <source>
        <dbReference type="SAM" id="MobiDB-lite"/>
    </source>
</evidence>
<dbReference type="GO" id="GO:0042302">
    <property type="term" value="F:structural constituent of cuticle"/>
    <property type="evidence" value="ECO:0007669"/>
    <property type="project" value="UniProtKB-UniRule"/>
</dbReference>
<dbReference type="PROSITE" id="PS51155">
    <property type="entry name" value="CHIT_BIND_RR_2"/>
    <property type="match status" value="1"/>
</dbReference>
<reference evidence="4" key="1">
    <citation type="submission" date="2020-11" db="EMBL/GenBank/DDBJ databases">
        <authorList>
            <person name="Tran Van P."/>
        </authorList>
    </citation>
    <scope>NUCLEOTIDE SEQUENCE</scope>
</reference>
<dbReference type="EMBL" id="OE839463">
    <property type="protein sequence ID" value="CAD7587309.1"/>
    <property type="molecule type" value="Genomic_DNA"/>
</dbReference>
<evidence type="ECO:0000256" key="1">
    <source>
        <dbReference type="ARBA" id="ARBA00022460"/>
    </source>
</evidence>
<keyword evidence="1 2" id="KW-0193">Cuticle</keyword>
<evidence type="ECO:0000256" key="2">
    <source>
        <dbReference type="PROSITE-ProRule" id="PRU00497"/>
    </source>
</evidence>
<dbReference type="InterPro" id="IPR031311">
    <property type="entry name" value="CHIT_BIND_RR_consensus"/>
</dbReference>
<feature type="compositionally biased region" description="Pro residues" evidence="3">
    <location>
        <begin position="97"/>
        <end position="106"/>
    </location>
</feature>